<dbReference type="GO" id="GO:0003824">
    <property type="term" value="F:catalytic activity"/>
    <property type="evidence" value="ECO:0007669"/>
    <property type="project" value="InterPro"/>
</dbReference>
<reference evidence="3" key="1">
    <citation type="submission" date="2020-01" db="EMBL/GenBank/DDBJ databases">
        <title>Draft genome sequence of the Termite Coptotermes fromosanus.</title>
        <authorList>
            <person name="Itakura S."/>
            <person name="Yosikawa Y."/>
            <person name="Umezawa K."/>
        </authorList>
    </citation>
    <scope>NUCLEOTIDE SEQUENCE [LARGE SCALE GENOMIC DNA]</scope>
</reference>
<dbReference type="SUPFAM" id="SSF56219">
    <property type="entry name" value="DNase I-like"/>
    <property type="match status" value="1"/>
</dbReference>
<dbReference type="Pfam" id="PF14529">
    <property type="entry name" value="Exo_endo_phos_2"/>
    <property type="match status" value="1"/>
</dbReference>
<dbReference type="OrthoDB" id="410542at2759"/>
<dbReference type="AlphaFoldDB" id="A0A6L2PLM3"/>
<dbReference type="InterPro" id="IPR036691">
    <property type="entry name" value="Endo/exonu/phosph_ase_sf"/>
</dbReference>
<keyword evidence="3" id="KW-1185">Reference proteome</keyword>
<dbReference type="Gene3D" id="3.60.10.10">
    <property type="entry name" value="Endonuclease/exonuclease/phosphatase"/>
    <property type="match status" value="1"/>
</dbReference>
<evidence type="ECO:0000313" key="3">
    <source>
        <dbReference type="Proteomes" id="UP000502823"/>
    </source>
</evidence>
<dbReference type="Proteomes" id="UP000502823">
    <property type="component" value="Unassembled WGS sequence"/>
</dbReference>
<name>A0A6L2PLM3_COPFO</name>
<dbReference type="InterPro" id="IPR027124">
    <property type="entry name" value="Swc5/CFDP1/2"/>
</dbReference>
<comment type="caution">
    <text evidence="2">The sequence shown here is derived from an EMBL/GenBank/DDBJ whole genome shotgun (WGS) entry which is preliminary data.</text>
</comment>
<sequence>MPIRVEKSQRAQSGFSRVLKDSWKNRIISYQRASDGIISLRLRRGRDNLPITGVYAPTIGHSNETEHFYKQLQDVIDKLKKNDKVIISGDLNARIGTETVDDLIGPHEQVKLNDNGEHLREFCACIKLRIKNSFFKRKDIHKFTWAERGSNSIIDYVIANKKTWLYKTDTREYRGAEVCSDHFLVLCKIRTPKPYFQKKIQQKAEEGKFEVQLLEQESIRKLYENRPEAQIKPRVGDVEIDCVNLREAVKQAARESFRCTKN</sequence>
<dbReference type="EMBL" id="BLKM01011461">
    <property type="protein sequence ID" value="GFG33266.1"/>
    <property type="molecule type" value="Genomic_DNA"/>
</dbReference>
<evidence type="ECO:0000259" key="1">
    <source>
        <dbReference type="Pfam" id="PF14529"/>
    </source>
</evidence>
<accession>A0A6L2PLM3</accession>
<dbReference type="PANTHER" id="PTHR23227">
    <property type="entry name" value="BUCENTAUR RELATED"/>
    <property type="match status" value="1"/>
</dbReference>
<feature type="domain" description="Endonuclease/exonuclease/phosphatase" evidence="1">
    <location>
        <begin position="54"/>
        <end position="185"/>
    </location>
</feature>
<organism evidence="2 3">
    <name type="scientific">Coptotermes formosanus</name>
    <name type="common">Formosan subterranean termite</name>
    <dbReference type="NCBI Taxonomy" id="36987"/>
    <lineage>
        <taxon>Eukaryota</taxon>
        <taxon>Metazoa</taxon>
        <taxon>Ecdysozoa</taxon>
        <taxon>Arthropoda</taxon>
        <taxon>Hexapoda</taxon>
        <taxon>Insecta</taxon>
        <taxon>Pterygota</taxon>
        <taxon>Neoptera</taxon>
        <taxon>Polyneoptera</taxon>
        <taxon>Dictyoptera</taxon>
        <taxon>Blattodea</taxon>
        <taxon>Blattoidea</taxon>
        <taxon>Termitoidae</taxon>
        <taxon>Rhinotermitidae</taxon>
        <taxon>Coptotermes</taxon>
    </lineage>
</organism>
<protein>
    <recommendedName>
        <fullName evidence="1">Endonuclease/exonuclease/phosphatase domain-containing protein</fullName>
    </recommendedName>
</protein>
<dbReference type="InterPro" id="IPR005135">
    <property type="entry name" value="Endo/exonuclease/phosphatase"/>
</dbReference>
<proteinExistence type="predicted"/>
<dbReference type="PANTHER" id="PTHR23227:SF67">
    <property type="entry name" value="CRANIOFACIAL DEVELOPMENT PROTEIN 2-LIKE"/>
    <property type="match status" value="1"/>
</dbReference>
<dbReference type="InParanoid" id="A0A6L2PLM3"/>
<evidence type="ECO:0000313" key="2">
    <source>
        <dbReference type="EMBL" id="GFG33266.1"/>
    </source>
</evidence>
<gene>
    <name evidence="2" type="ORF">Cfor_04003</name>
</gene>